<dbReference type="EMBL" id="JAAGME010001483">
    <property type="protein sequence ID" value="NEB72130.1"/>
    <property type="molecule type" value="Genomic_DNA"/>
</dbReference>
<protein>
    <submittedName>
        <fullName evidence="1">Lrp/AsnC family transcriptional regulator</fullName>
    </submittedName>
</protein>
<reference evidence="1 2" key="1">
    <citation type="submission" date="2020-01" db="EMBL/GenBank/DDBJ databases">
        <title>Insect and environment-associated Actinomycetes.</title>
        <authorList>
            <person name="Currrie C."/>
            <person name="Chevrette M."/>
            <person name="Carlson C."/>
            <person name="Stubbendieck R."/>
            <person name="Wendt-Pienkowski E."/>
        </authorList>
    </citation>
    <scope>NUCLEOTIDE SEQUENCE [LARGE SCALE GENOMIC DNA]</scope>
    <source>
        <strain evidence="1 2">SID14438</strain>
    </source>
</reference>
<dbReference type="Proteomes" id="UP000471648">
    <property type="component" value="Unassembled WGS sequence"/>
</dbReference>
<feature type="non-terminal residue" evidence="1">
    <location>
        <position position="1"/>
    </location>
</feature>
<sequence length="70" mass="7495">WDTGLLPAEAVADLRPATLAPPCDRDDWDRAPQALSALEQAVADALAQDGRLPVSALARRLDRSESSVSR</sequence>
<organism evidence="1 2">
    <name type="scientific">Streptomyces microflavus</name>
    <name type="common">Streptomyces lipmanii</name>
    <dbReference type="NCBI Taxonomy" id="1919"/>
    <lineage>
        <taxon>Bacteria</taxon>
        <taxon>Bacillati</taxon>
        <taxon>Actinomycetota</taxon>
        <taxon>Actinomycetes</taxon>
        <taxon>Kitasatosporales</taxon>
        <taxon>Streptomycetaceae</taxon>
        <taxon>Streptomyces</taxon>
    </lineage>
</organism>
<dbReference type="AlphaFoldDB" id="A0A6N9VGY3"/>
<feature type="non-terminal residue" evidence="1">
    <location>
        <position position="70"/>
    </location>
</feature>
<proteinExistence type="predicted"/>
<name>A0A6N9VGY3_STRMI</name>
<evidence type="ECO:0000313" key="1">
    <source>
        <dbReference type="EMBL" id="NEB72130.1"/>
    </source>
</evidence>
<accession>A0A6N9VGY3</accession>
<comment type="caution">
    <text evidence="1">The sequence shown here is derived from an EMBL/GenBank/DDBJ whole genome shotgun (WGS) entry which is preliminary data.</text>
</comment>
<evidence type="ECO:0000313" key="2">
    <source>
        <dbReference type="Proteomes" id="UP000471648"/>
    </source>
</evidence>
<gene>
    <name evidence="1" type="ORF">G3I39_34425</name>
</gene>